<reference evidence="1 2" key="1">
    <citation type="submission" date="2016-07" db="EMBL/GenBank/DDBJ databases">
        <title>Draft genome sequence of Methyloligella halotolerans C2T (VKM B-2706T=CCUG 61687T=DSM 25045T), a halotolerant polyhydroxybutyrate accumulating methylotroph.</title>
        <authorList>
            <person name="Vasilenko O.V."/>
            <person name="Doronina N.V."/>
            <person name="Poroshina M.N."/>
            <person name="Tarlachkov S.V."/>
            <person name="Trotsenko Y.A."/>
        </authorList>
    </citation>
    <scope>NUCLEOTIDE SEQUENCE [LARGE SCALE GENOMIC DNA]</scope>
    <source>
        <strain evidence="1 2">VKM B-2706</strain>
    </source>
</reference>
<dbReference type="PROSITE" id="PS51257">
    <property type="entry name" value="PROKAR_LIPOPROTEIN"/>
    <property type="match status" value="1"/>
</dbReference>
<dbReference type="AlphaFoldDB" id="A0A1E2S1B3"/>
<sequence length="44" mass="4614">MQNPVKVIAALAIMAVGMTLGGCFHHHQQAVVTEPLPPVAPPLK</sequence>
<dbReference type="RefSeq" id="WP_280948541.1">
    <property type="nucleotide sequence ID" value="NZ_MASI01000001.1"/>
</dbReference>
<evidence type="ECO:0000313" key="1">
    <source>
        <dbReference type="EMBL" id="ODA68190.1"/>
    </source>
</evidence>
<comment type="caution">
    <text evidence="1">The sequence shown here is derived from an EMBL/GenBank/DDBJ whole genome shotgun (WGS) entry which is preliminary data.</text>
</comment>
<evidence type="ECO:0008006" key="3">
    <source>
        <dbReference type="Google" id="ProtNLM"/>
    </source>
</evidence>
<proteinExistence type="predicted"/>
<gene>
    <name evidence="1" type="ORF">A7A08_00007</name>
</gene>
<organism evidence="1 2">
    <name type="scientific">Methyloligella halotolerans</name>
    <dbReference type="NCBI Taxonomy" id="1177755"/>
    <lineage>
        <taxon>Bacteria</taxon>
        <taxon>Pseudomonadati</taxon>
        <taxon>Pseudomonadota</taxon>
        <taxon>Alphaproteobacteria</taxon>
        <taxon>Hyphomicrobiales</taxon>
        <taxon>Hyphomicrobiaceae</taxon>
        <taxon>Methyloligella</taxon>
    </lineage>
</organism>
<accession>A0A1E2S1B3</accession>
<name>A0A1E2S1B3_9HYPH</name>
<keyword evidence="2" id="KW-1185">Reference proteome</keyword>
<dbReference type="EMBL" id="MASI01000001">
    <property type="protein sequence ID" value="ODA68190.1"/>
    <property type="molecule type" value="Genomic_DNA"/>
</dbReference>
<dbReference type="Proteomes" id="UP000095087">
    <property type="component" value="Unassembled WGS sequence"/>
</dbReference>
<evidence type="ECO:0000313" key="2">
    <source>
        <dbReference type="Proteomes" id="UP000095087"/>
    </source>
</evidence>
<protein>
    <recommendedName>
        <fullName evidence="3">Lipoprotein</fullName>
    </recommendedName>
</protein>